<reference evidence="1 2" key="1">
    <citation type="submission" date="2022-04" db="EMBL/GenBank/DDBJ databases">
        <title>Positive selection, recombination, and allopatry shape intraspecific diversity of widespread and dominant cyanobacteria.</title>
        <authorList>
            <person name="Wei J."/>
            <person name="Shu W."/>
            <person name="Hu C."/>
        </authorList>
    </citation>
    <scope>NUCLEOTIDE SEQUENCE [LARGE SCALE GENOMIC DNA]</scope>
    <source>
        <strain evidence="1 2">GB2-A5</strain>
    </source>
</reference>
<proteinExistence type="predicted"/>
<protein>
    <submittedName>
        <fullName evidence="1">Uncharacterized protein</fullName>
    </submittedName>
</protein>
<name>A0ABV0JI45_9CYAN</name>
<dbReference type="SUPFAM" id="SSF51445">
    <property type="entry name" value="(Trans)glycosidases"/>
    <property type="match status" value="1"/>
</dbReference>
<dbReference type="Proteomes" id="UP001442494">
    <property type="component" value="Unassembled WGS sequence"/>
</dbReference>
<keyword evidence="2" id="KW-1185">Reference proteome</keyword>
<accession>A0ABV0JI45</accession>
<evidence type="ECO:0000313" key="1">
    <source>
        <dbReference type="EMBL" id="MEP0863114.1"/>
    </source>
</evidence>
<evidence type="ECO:0000313" key="2">
    <source>
        <dbReference type="Proteomes" id="UP001442494"/>
    </source>
</evidence>
<gene>
    <name evidence="1" type="ORF">NDI37_01360</name>
</gene>
<comment type="caution">
    <text evidence="1">The sequence shown here is derived from an EMBL/GenBank/DDBJ whole genome shotgun (WGS) entry which is preliminary data.</text>
</comment>
<dbReference type="EMBL" id="JAMPKK010000002">
    <property type="protein sequence ID" value="MEP0863114.1"/>
    <property type="molecule type" value="Genomic_DNA"/>
</dbReference>
<dbReference type="RefSeq" id="WP_190427747.1">
    <property type="nucleotide sequence ID" value="NZ_JAMPKK010000002.1"/>
</dbReference>
<dbReference type="InterPro" id="IPR017853">
    <property type="entry name" value="GH"/>
</dbReference>
<sequence length="91" mass="10490">MAQRPGIFPTFFISGFECSTFLWKDKGRRNLIAETQHDRHAQEDYNILRSLGIDVAREGIPWPLVDRNGCYDFSSINSMIEAMQQTQIVPI</sequence>
<organism evidence="1 2">
    <name type="scientific">Funiculus sociatus GB2-A5</name>
    <dbReference type="NCBI Taxonomy" id="2933946"/>
    <lineage>
        <taxon>Bacteria</taxon>
        <taxon>Bacillati</taxon>
        <taxon>Cyanobacteriota</taxon>
        <taxon>Cyanophyceae</taxon>
        <taxon>Coleofasciculales</taxon>
        <taxon>Coleofasciculaceae</taxon>
        <taxon>Funiculus</taxon>
    </lineage>
</organism>